<dbReference type="InterPro" id="IPR025951">
    <property type="entry name" value="GXWXG_dom"/>
</dbReference>
<dbReference type="RefSeq" id="WP_190406583.1">
    <property type="nucleotide sequence ID" value="NZ_JACJRF010000010.1"/>
</dbReference>
<evidence type="ECO:0000259" key="1">
    <source>
        <dbReference type="Pfam" id="PF14231"/>
    </source>
</evidence>
<dbReference type="InterPro" id="IPR025568">
    <property type="entry name" value="DUF4334"/>
</dbReference>
<gene>
    <name evidence="3" type="ORF">H6G18_08170</name>
</gene>
<evidence type="ECO:0000259" key="2">
    <source>
        <dbReference type="Pfam" id="PF14232"/>
    </source>
</evidence>
<accession>A0ABR8CMM4</accession>
<reference evidence="3 4" key="1">
    <citation type="journal article" date="2020" name="ISME J.">
        <title>Comparative genomics reveals insights into cyanobacterial evolution and habitat adaptation.</title>
        <authorList>
            <person name="Chen M.Y."/>
            <person name="Teng W.K."/>
            <person name="Zhao L."/>
            <person name="Hu C.X."/>
            <person name="Zhou Y.K."/>
            <person name="Han B.P."/>
            <person name="Song L.R."/>
            <person name="Shu W.S."/>
        </authorList>
    </citation>
    <scope>NUCLEOTIDE SEQUENCE [LARGE SCALE GENOMIC DNA]</scope>
    <source>
        <strain evidence="3 4">FACHB-260</strain>
    </source>
</reference>
<sequence>METLENYHLILNTGNTTTEKALELFDALEPVNLEFMFGLWQGSGLHTNHPIDGLLEISNWYGKEFIDSENVHPLLFLDNQEKIFRVAPNPTLMDWVLKLPIPKNKSLRPLLVSMNYLMKTDNSQARLRMMEYRGRVSATMIYDYLPINDYFRKVDENTVLGIMDYKNLPQLYFFILKRVVNL</sequence>
<keyword evidence="4" id="KW-1185">Reference proteome</keyword>
<evidence type="ECO:0000313" key="3">
    <source>
        <dbReference type="EMBL" id="MBD2344123.1"/>
    </source>
</evidence>
<organism evidence="3 4">
    <name type="scientific">Anabaena subtropica FACHB-260</name>
    <dbReference type="NCBI Taxonomy" id="2692884"/>
    <lineage>
        <taxon>Bacteria</taxon>
        <taxon>Bacillati</taxon>
        <taxon>Cyanobacteriota</taxon>
        <taxon>Cyanophyceae</taxon>
        <taxon>Nostocales</taxon>
        <taxon>Nostocaceae</taxon>
        <taxon>Anabaena</taxon>
    </lineage>
</organism>
<feature type="domain" description="DUF4334" evidence="2">
    <location>
        <begin position="124"/>
        <end position="178"/>
    </location>
</feature>
<dbReference type="Pfam" id="PF14232">
    <property type="entry name" value="DUF4334"/>
    <property type="match status" value="1"/>
</dbReference>
<dbReference type="Pfam" id="PF14231">
    <property type="entry name" value="GXWXG"/>
    <property type="match status" value="1"/>
</dbReference>
<proteinExistence type="predicted"/>
<dbReference type="Gene3D" id="2.40.128.580">
    <property type="entry name" value="GXWXG domain"/>
    <property type="match status" value="1"/>
</dbReference>
<dbReference type="EMBL" id="JACJRF010000010">
    <property type="protein sequence ID" value="MBD2344123.1"/>
    <property type="molecule type" value="Genomic_DNA"/>
</dbReference>
<evidence type="ECO:0000313" key="4">
    <source>
        <dbReference type="Proteomes" id="UP000607281"/>
    </source>
</evidence>
<protein>
    <submittedName>
        <fullName evidence="3">DUF4334 domain-containing protein</fullName>
    </submittedName>
</protein>
<name>A0ABR8CMM4_9NOST</name>
<comment type="caution">
    <text evidence="3">The sequence shown here is derived from an EMBL/GenBank/DDBJ whole genome shotgun (WGS) entry which is preliminary data.</text>
</comment>
<dbReference type="Proteomes" id="UP000607281">
    <property type="component" value="Unassembled WGS sequence"/>
</dbReference>
<feature type="domain" description="GXWXG" evidence="1">
    <location>
        <begin position="23"/>
        <end position="79"/>
    </location>
</feature>